<proteinExistence type="predicted"/>
<keyword evidence="2" id="KW-1185">Reference proteome</keyword>
<sequence>MKNRFDDFLKLHHQSEPLLIGNAWNVQSAKVFEQHQLKALATSSAAVAETLGFSDGQGMGLEDYLFVIKRIAASVSLPLSVDFEAGYGETPEEISAAITRLSELGVVGINIEDSVVVNGKRSIVDAGVFAEKIKRIIKLLDVANVKMFINLRSDSFLLALPNALEDALTRIDTYQNTGAHGLFLPCIKDIDDIAKVTGRSKLPINVMCIPGLPDFKGLQKAGVKRISMGPFLNLNIYQQLGTATDKIVSDGSFNSLF</sequence>
<accession>A0A1M5R7J1</accession>
<dbReference type="RefSeq" id="WP_073135968.1">
    <property type="nucleotide sequence ID" value="NZ_FQWQ01000002.1"/>
</dbReference>
<evidence type="ECO:0000313" key="2">
    <source>
        <dbReference type="Proteomes" id="UP000184212"/>
    </source>
</evidence>
<dbReference type="InterPro" id="IPR015813">
    <property type="entry name" value="Pyrv/PenolPyrv_kinase-like_dom"/>
</dbReference>
<name>A0A1M5R7J1_9BACT</name>
<dbReference type="SUPFAM" id="SSF51621">
    <property type="entry name" value="Phosphoenolpyruvate/pyruvate domain"/>
    <property type="match status" value="1"/>
</dbReference>
<dbReference type="GO" id="GO:0016829">
    <property type="term" value="F:lyase activity"/>
    <property type="evidence" value="ECO:0007669"/>
    <property type="project" value="UniProtKB-KW"/>
</dbReference>
<dbReference type="CDD" id="cd00377">
    <property type="entry name" value="ICL_PEPM"/>
    <property type="match status" value="1"/>
</dbReference>
<dbReference type="InterPro" id="IPR039556">
    <property type="entry name" value="ICL/PEPM"/>
</dbReference>
<dbReference type="PANTHER" id="PTHR42905:SF16">
    <property type="entry name" value="CARBOXYPHOSPHONOENOLPYRUVATE PHOSPHONOMUTASE-LIKE PROTEIN (AFU_ORTHOLOGUE AFUA_5G07230)"/>
    <property type="match status" value="1"/>
</dbReference>
<dbReference type="OrthoDB" id="9780430at2"/>
<keyword evidence="1" id="KW-0456">Lyase</keyword>
<dbReference type="EMBL" id="FQWQ01000002">
    <property type="protein sequence ID" value="SHH22335.1"/>
    <property type="molecule type" value="Genomic_DNA"/>
</dbReference>
<dbReference type="Pfam" id="PF13714">
    <property type="entry name" value="PEP_mutase"/>
    <property type="match status" value="1"/>
</dbReference>
<evidence type="ECO:0000313" key="1">
    <source>
        <dbReference type="EMBL" id="SHH22335.1"/>
    </source>
</evidence>
<organism evidence="1 2">
    <name type="scientific">Chryseolinea serpens</name>
    <dbReference type="NCBI Taxonomy" id="947013"/>
    <lineage>
        <taxon>Bacteria</taxon>
        <taxon>Pseudomonadati</taxon>
        <taxon>Bacteroidota</taxon>
        <taxon>Cytophagia</taxon>
        <taxon>Cytophagales</taxon>
        <taxon>Fulvivirgaceae</taxon>
        <taxon>Chryseolinea</taxon>
    </lineage>
</organism>
<reference evidence="1 2" key="1">
    <citation type="submission" date="2016-11" db="EMBL/GenBank/DDBJ databases">
        <authorList>
            <person name="Jaros S."/>
            <person name="Januszkiewicz K."/>
            <person name="Wedrychowicz H."/>
        </authorList>
    </citation>
    <scope>NUCLEOTIDE SEQUENCE [LARGE SCALE GENOMIC DNA]</scope>
    <source>
        <strain evidence="1 2">DSM 24574</strain>
    </source>
</reference>
<protein>
    <submittedName>
        <fullName evidence="1">2-Methylisocitrate lyase, PEP mutase family</fullName>
    </submittedName>
</protein>
<dbReference type="InterPro" id="IPR040442">
    <property type="entry name" value="Pyrv_kinase-like_dom_sf"/>
</dbReference>
<gene>
    <name evidence="1" type="ORF">SAMN04488109_3239</name>
</gene>
<dbReference type="AlphaFoldDB" id="A0A1M5R7J1"/>
<dbReference type="Proteomes" id="UP000184212">
    <property type="component" value="Unassembled WGS sequence"/>
</dbReference>
<dbReference type="STRING" id="947013.SAMN04488109_3239"/>
<dbReference type="Gene3D" id="3.20.20.60">
    <property type="entry name" value="Phosphoenolpyruvate-binding domains"/>
    <property type="match status" value="1"/>
</dbReference>
<dbReference type="PANTHER" id="PTHR42905">
    <property type="entry name" value="PHOSPHOENOLPYRUVATE CARBOXYLASE"/>
    <property type="match status" value="1"/>
</dbReference>